<dbReference type="InterPro" id="IPR008948">
    <property type="entry name" value="L-Aspartase-like"/>
</dbReference>
<gene>
    <name evidence="8" type="ORF">AEAE_0774</name>
</gene>
<reference evidence="8 9" key="1">
    <citation type="journal article" date="2017" name="BMC Genomics">
        <title>Comparative genomic and phylogenomic analyses of the Bifidobacteriaceae family.</title>
        <authorList>
            <person name="Lugli G.A."/>
            <person name="Milani C."/>
            <person name="Turroni F."/>
            <person name="Duranti S."/>
            <person name="Mancabelli L."/>
            <person name="Mangifesta M."/>
            <person name="Ferrario C."/>
            <person name="Modesto M."/>
            <person name="Mattarelli P."/>
            <person name="Jiri K."/>
            <person name="van Sinderen D."/>
            <person name="Ventura M."/>
        </authorList>
    </citation>
    <scope>NUCLEOTIDE SEQUENCE [LARGE SCALE GENOMIC DNA]</scope>
    <source>
        <strain evidence="8 9">LMG 21773</strain>
    </source>
</reference>
<evidence type="ECO:0000256" key="3">
    <source>
        <dbReference type="ARBA" id="ARBA00022755"/>
    </source>
</evidence>
<dbReference type="InterPro" id="IPR020557">
    <property type="entry name" value="Fumarate_lyase_CS"/>
</dbReference>
<evidence type="ECO:0000256" key="5">
    <source>
        <dbReference type="ARBA" id="ARBA00025012"/>
    </source>
</evidence>
<dbReference type="Gene3D" id="1.10.40.30">
    <property type="entry name" value="Fumarase/aspartase (C-terminal domain)"/>
    <property type="match status" value="1"/>
</dbReference>
<evidence type="ECO:0000313" key="8">
    <source>
        <dbReference type="EMBL" id="OZG56286.1"/>
    </source>
</evidence>
<evidence type="ECO:0000256" key="2">
    <source>
        <dbReference type="ARBA" id="ARBA00004734"/>
    </source>
</evidence>
<comment type="function">
    <text evidence="5">Catalyzes two reactions in de novo purine nucleotide biosynthesis. Catalyzes the breakdown of 5-aminoimidazole- (N-succinylocarboxamide) ribotide (SAICAR or 2-[5-amino-1-(5-phospho-beta-D-ribosyl)imidazole-4-carboxamido]succinate) to 5-aminoimidazole-4-carboxamide ribotide (AICAR or 5-amino-1-(5-phospho-beta-D-ribosyl)imidazole-4-carboxamide) and fumarate, and of adenylosuccinate (ADS or N(6)-(1,2-dicarboxyethyl)-AMP) to adenosine monophosphate (AMP) and fumarate.</text>
</comment>
<dbReference type="NCBIfam" id="NF006764">
    <property type="entry name" value="PRK09285.1"/>
    <property type="match status" value="1"/>
</dbReference>
<keyword evidence="9" id="KW-1185">Reference proteome</keyword>
<dbReference type="InterPro" id="IPR013539">
    <property type="entry name" value="PurB_C"/>
</dbReference>
<protein>
    <submittedName>
        <fullName evidence="8">Adenylosuccinate lyase</fullName>
    </submittedName>
</protein>
<comment type="pathway">
    <text evidence="1">Purine metabolism; IMP biosynthesis via de novo pathway; 5-amino-1-(5-phospho-D-ribosyl)imidazole-4-carboxamide from 5-amino-1-(5-phospho-D-ribosyl)imidazole-4-carboxylate: step 2/2.</text>
</comment>
<dbReference type="InterPro" id="IPR000362">
    <property type="entry name" value="Fumarate_lyase_fam"/>
</dbReference>
<organism evidence="8 9">
    <name type="scientific">Aeriscardovia aeriphila</name>
    <dbReference type="NCBI Taxonomy" id="218139"/>
    <lineage>
        <taxon>Bacteria</taxon>
        <taxon>Bacillati</taxon>
        <taxon>Actinomycetota</taxon>
        <taxon>Actinomycetes</taxon>
        <taxon>Bifidobacteriales</taxon>
        <taxon>Bifidobacteriaceae</taxon>
        <taxon>Aeriscardovia</taxon>
    </lineage>
</organism>
<evidence type="ECO:0000256" key="1">
    <source>
        <dbReference type="ARBA" id="ARBA00004706"/>
    </source>
</evidence>
<feature type="domain" description="Fumarate lyase N-terminal" evidence="6">
    <location>
        <begin position="33"/>
        <end position="345"/>
    </location>
</feature>
<proteinExistence type="predicted"/>
<comment type="caution">
    <text evidence="8">The sequence shown here is derived from an EMBL/GenBank/DDBJ whole genome shotgun (WGS) entry which is preliminary data.</text>
</comment>
<sequence>MLKGGERKTTLSDRLKGMKLADIDQIALTSLDGRYHAITHPLVEFLSEPALNRERMVVETEWMIFLAEANNGESVIPGVKPFSEEEKAYLRSIPEQFDEKGIETLKGIEAQTHHDVKAVEYYIDSYLDKAEEALGHPTELSHVQPLVHFACTSEDINNLSHARCIKAGVERIWLPEFDEVLDLLSSMSEKFADLPLLAMTHGQPATPTTLGKELAVFVYRLTRQRRKLINQEYLGKLNGATGTFGAHYVALPDVDWQEISRRFVQERMGLTWNPLTTQIESHDWDAELFSTISHINRIIHNLCVDMWLYISRGVFTQVPVKGATGSSTMPHKVNPILFENAEANCELSCSFLDTLSQTLVEARWQRDLTDSSTQRNMGAAIGYSLLALHNLHRGLLQVHPHQEKMAQELEENWEVLGEPIQTLMRALSLQGVAGMDHPYEKVKELMRGHRINKDDVEQFVRSLNLPEEDEQRLLALTPHTYTGVASQLVRFEHGTQNPDNA</sequence>
<evidence type="ECO:0000259" key="6">
    <source>
        <dbReference type="Pfam" id="PF00206"/>
    </source>
</evidence>
<keyword evidence="4 8" id="KW-0456">Lyase</keyword>
<dbReference type="Gene3D" id="1.20.200.10">
    <property type="entry name" value="Fumarase/aspartase (Central domain)"/>
    <property type="match status" value="1"/>
</dbReference>
<dbReference type="PROSITE" id="PS00163">
    <property type="entry name" value="FUMARATE_LYASES"/>
    <property type="match status" value="1"/>
</dbReference>
<dbReference type="EMBL" id="MWWU01000002">
    <property type="protein sequence ID" value="OZG56286.1"/>
    <property type="molecule type" value="Genomic_DNA"/>
</dbReference>
<dbReference type="PANTHER" id="PTHR43411:SF1">
    <property type="entry name" value="ADENYLOSUCCINATE LYASE"/>
    <property type="match status" value="1"/>
</dbReference>
<comment type="pathway">
    <text evidence="2">Purine metabolism; AMP biosynthesis via de novo pathway; AMP from IMP: step 2/2.</text>
</comment>
<keyword evidence="3" id="KW-0658">Purine biosynthesis</keyword>
<dbReference type="SUPFAM" id="SSF48557">
    <property type="entry name" value="L-aspartase-like"/>
    <property type="match status" value="1"/>
</dbReference>
<dbReference type="InterPro" id="IPR024083">
    <property type="entry name" value="Fumarase/histidase_N"/>
</dbReference>
<dbReference type="GO" id="GO:0006188">
    <property type="term" value="P:IMP biosynthetic process"/>
    <property type="evidence" value="ECO:0007669"/>
    <property type="project" value="InterPro"/>
</dbReference>
<accession>A0A261FBK4</accession>
<dbReference type="PANTHER" id="PTHR43411">
    <property type="entry name" value="ADENYLOSUCCINATE LYASE"/>
    <property type="match status" value="1"/>
</dbReference>
<dbReference type="Pfam" id="PF00206">
    <property type="entry name" value="Lyase_1"/>
    <property type="match status" value="1"/>
</dbReference>
<dbReference type="PRINTS" id="PR00149">
    <property type="entry name" value="FUMRATELYASE"/>
</dbReference>
<dbReference type="Pfam" id="PF08328">
    <property type="entry name" value="ASL_C"/>
    <property type="match status" value="1"/>
</dbReference>
<evidence type="ECO:0000313" key="9">
    <source>
        <dbReference type="Proteomes" id="UP000228976"/>
    </source>
</evidence>
<feature type="domain" description="Adenylosuccinate lyase PurB C-terminal" evidence="7">
    <location>
        <begin position="363"/>
        <end position="482"/>
    </location>
</feature>
<evidence type="ECO:0000259" key="7">
    <source>
        <dbReference type="Pfam" id="PF08328"/>
    </source>
</evidence>
<dbReference type="InterPro" id="IPR022761">
    <property type="entry name" value="Fumarate_lyase_N"/>
</dbReference>
<evidence type="ECO:0000256" key="4">
    <source>
        <dbReference type="ARBA" id="ARBA00023239"/>
    </source>
</evidence>
<dbReference type="GO" id="GO:0004018">
    <property type="term" value="F:N6-(1,2-dicarboxyethyl)AMP AMP-lyase (fumarate-forming) activity"/>
    <property type="evidence" value="ECO:0007669"/>
    <property type="project" value="InterPro"/>
</dbReference>
<dbReference type="AlphaFoldDB" id="A0A261FBK4"/>
<dbReference type="InterPro" id="IPR047136">
    <property type="entry name" value="PurB_bact"/>
</dbReference>
<name>A0A261FBK4_9BIFI</name>
<dbReference type="Proteomes" id="UP000228976">
    <property type="component" value="Unassembled WGS sequence"/>
</dbReference>
<dbReference type="Gene3D" id="1.10.275.10">
    <property type="entry name" value="Fumarase/aspartase (N-terminal domain)"/>
    <property type="match status" value="1"/>
</dbReference>